<sequence length="335" mass="33826">MRIYGYDHHGPAEVQQWFDVPEPAPGPGELLVAMRAAGVNPADIKVRNGQRPEVAETLPMALGREAAGTVLAVGDGVTGFAVGDEVFGATAPGTGGLAERVLLSAASSAHRPDSVGPDQAACISVSLGTARDVLDDLDLPAGATLLVIGAGGGVGTGLVRMAVHRGITVVGVASPEKAELLTDSGAVPIASGPGWPVRAADEVAGQVDALVDLVGEAELEAGLPLLRPGGRVISLAAPAAATGHGGGGITRRRTTEVFEAVAHDIATKTLHPVISRSFAFERAAEAIAAVEAGHATGNIVVTMDDASMDDASMDDASMDDGTMDNGTMDNGRTDR</sequence>
<dbReference type="CDD" id="cd05289">
    <property type="entry name" value="MDR_like_2"/>
    <property type="match status" value="1"/>
</dbReference>
<dbReference type="Gene3D" id="3.90.180.10">
    <property type="entry name" value="Medium-chain alcohol dehydrogenases, catalytic domain"/>
    <property type="match status" value="1"/>
</dbReference>
<dbReference type="RefSeq" id="WP_092607921.1">
    <property type="nucleotide sequence ID" value="NZ_FMYF01000003.1"/>
</dbReference>
<feature type="domain" description="Enoyl reductase (ER)" evidence="3">
    <location>
        <begin position="10"/>
        <end position="301"/>
    </location>
</feature>
<proteinExistence type="predicted"/>
<dbReference type="AlphaFoldDB" id="A0A1G6GHI2"/>
<dbReference type="InterPro" id="IPR011032">
    <property type="entry name" value="GroES-like_sf"/>
</dbReference>
<feature type="compositionally biased region" description="Acidic residues" evidence="2">
    <location>
        <begin position="310"/>
        <end position="322"/>
    </location>
</feature>
<keyword evidence="5" id="KW-1185">Reference proteome</keyword>
<dbReference type="PANTHER" id="PTHR44154">
    <property type="entry name" value="QUINONE OXIDOREDUCTASE"/>
    <property type="match status" value="1"/>
</dbReference>
<dbReference type="STRING" id="1577474.GA0111570_103285"/>
<protein>
    <submittedName>
        <fullName evidence="4">NADPH:quinone reductase</fullName>
    </submittedName>
</protein>
<reference evidence="4 5" key="1">
    <citation type="submission" date="2016-06" db="EMBL/GenBank/DDBJ databases">
        <authorList>
            <person name="Olsen C.W."/>
            <person name="Carey S."/>
            <person name="Hinshaw L."/>
            <person name="Karasin A.I."/>
        </authorList>
    </citation>
    <scope>NUCLEOTIDE SEQUENCE [LARGE SCALE GENOMIC DNA]</scope>
    <source>
        <strain evidence="4 5">LZ-22</strain>
    </source>
</reference>
<evidence type="ECO:0000256" key="1">
    <source>
        <dbReference type="ARBA" id="ARBA00022857"/>
    </source>
</evidence>
<dbReference type="SUPFAM" id="SSF51735">
    <property type="entry name" value="NAD(P)-binding Rossmann-fold domains"/>
    <property type="match status" value="1"/>
</dbReference>
<feature type="region of interest" description="Disordered" evidence="2">
    <location>
        <begin position="310"/>
        <end position="335"/>
    </location>
</feature>
<dbReference type="Proteomes" id="UP000199086">
    <property type="component" value="Unassembled WGS sequence"/>
</dbReference>
<dbReference type="SUPFAM" id="SSF50129">
    <property type="entry name" value="GroES-like"/>
    <property type="match status" value="1"/>
</dbReference>
<dbReference type="Pfam" id="PF13602">
    <property type="entry name" value="ADH_zinc_N_2"/>
    <property type="match status" value="1"/>
</dbReference>
<evidence type="ECO:0000256" key="2">
    <source>
        <dbReference type="SAM" id="MobiDB-lite"/>
    </source>
</evidence>
<name>A0A1G6GHI2_9ACTN</name>
<dbReference type="Pfam" id="PF08240">
    <property type="entry name" value="ADH_N"/>
    <property type="match status" value="1"/>
</dbReference>
<dbReference type="OrthoDB" id="9801186at2"/>
<dbReference type="InterPro" id="IPR051603">
    <property type="entry name" value="Zinc-ADH_QOR/CCCR"/>
</dbReference>
<keyword evidence="1" id="KW-0521">NADP</keyword>
<evidence type="ECO:0000259" key="3">
    <source>
        <dbReference type="SMART" id="SM00829"/>
    </source>
</evidence>
<dbReference type="GO" id="GO:0016491">
    <property type="term" value="F:oxidoreductase activity"/>
    <property type="evidence" value="ECO:0007669"/>
    <property type="project" value="InterPro"/>
</dbReference>
<dbReference type="EMBL" id="FMYF01000003">
    <property type="protein sequence ID" value="SDB81461.1"/>
    <property type="molecule type" value="Genomic_DNA"/>
</dbReference>
<dbReference type="InterPro" id="IPR036291">
    <property type="entry name" value="NAD(P)-bd_dom_sf"/>
</dbReference>
<accession>A0A1G6GHI2</accession>
<dbReference type="InterPro" id="IPR013154">
    <property type="entry name" value="ADH-like_N"/>
</dbReference>
<dbReference type="PANTHER" id="PTHR44154:SF1">
    <property type="entry name" value="QUINONE OXIDOREDUCTASE"/>
    <property type="match status" value="1"/>
</dbReference>
<dbReference type="Gene3D" id="3.40.50.720">
    <property type="entry name" value="NAD(P)-binding Rossmann-like Domain"/>
    <property type="match status" value="1"/>
</dbReference>
<evidence type="ECO:0000313" key="4">
    <source>
        <dbReference type="EMBL" id="SDB81461.1"/>
    </source>
</evidence>
<organism evidence="4 5">
    <name type="scientific">Raineyella antarctica</name>
    <dbReference type="NCBI Taxonomy" id="1577474"/>
    <lineage>
        <taxon>Bacteria</taxon>
        <taxon>Bacillati</taxon>
        <taxon>Actinomycetota</taxon>
        <taxon>Actinomycetes</taxon>
        <taxon>Propionibacteriales</taxon>
        <taxon>Propionibacteriaceae</taxon>
        <taxon>Raineyella</taxon>
    </lineage>
</organism>
<feature type="compositionally biased region" description="Low complexity" evidence="2">
    <location>
        <begin position="323"/>
        <end position="335"/>
    </location>
</feature>
<gene>
    <name evidence="4" type="ORF">GA0111570_103285</name>
</gene>
<dbReference type="SMART" id="SM00829">
    <property type="entry name" value="PKS_ER"/>
    <property type="match status" value="1"/>
</dbReference>
<evidence type="ECO:0000313" key="5">
    <source>
        <dbReference type="Proteomes" id="UP000199086"/>
    </source>
</evidence>
<dbReference type="InterPro" id="IPR020843">
    <property type="entry name" value="ER"/>
</dbReference>